<organism evidence="2 3">
    <name type="scientific">Yaniella flava</name>
    <dbReference type="NCBI Taxonomy" id="287930"/>
    <lineage>
        <taxon>Bacteria</taxon>
        <taxon>Bacillati</taxon>
        <taxon>Actinomycetota</taxon>
        <taxon>Actinomycetes</taxon>
        <taxon>Micrococcales</taxon>
        <taxon>Micrococcaceae</taxon>
        <taxon>Yaniella</taxon>
    </lineage>
</organism>
<comment type="caution">
    <text evidence="2">The sequence shown here is derived from an EMBL/GenBank/DDBJ whole genome shotgun (WGS) entry which is preliminary data.</text>
</comment>
<reference evidence="3" key="1">
    <citation type="journal article" date="2019" name="Int. J. Syst. Evol. Microbiol.">
        <title>The Global Catalogue of Microorganisms (GCM) 10K type strain sequencing project: providing services to taxonomists for standard genome sequencing and annotation.</title>
        <authorList>
            <consortium name="The Broad Institute Genomics Platform"/>
            <consortium name="The Broad Institute Genome Sequencing Center for Infectious Disease"/>
            <person name="Wu L."/>
            <person name="Ma J."/>
        </authorList>
    </citation>
    <scope>NUCLEOTIDE SEQUENCE [LARGE SCALE GENOMIC DNA]</scope>
    <source>
        <strain evidence="3">JCM 13595</strain>
    </source>
</reference>
<keyword evidence="3" id="KW-1185">Reference proteome</keyword>
<dbReference type="Gene3D" id="3.20.20.190">
    <property type="entry name" value="Phosphatidylinositol (PI) phosphodiesterase"/>
    <property type="match status" value="1"/>
</dbReference>
<sequence>MGAVREAVEQGFGYIEIDVRTSADGKVVVFHDEQLDRITTGTGRLSHYTWDELSTETVLGPQPRHEQVSEPLVLFEHLLETFPNTRFNVDLKDRASAAPMAEILRRHRAWDRVLIAAFRDSHRRLFFDHIQAEDHTVASSAGSESVAQLLLAHRLGRFTQTVRRLRQRLPLHALQVPVRQGWIRVVTKRFVDACHRAGIAVHVWVVNEQEEMERLLAMGVDGLVTDNGADIAEVLAARGQWPQRL</sequence>
<gene>
    <name evidence="2" type="ORF">GCM10009720_01820</name>
</gene>
<protein>
    <submittedName>
        <fullName evidence="2">Glycerophosphodiester phosphodiesterase</fullName>
    </submittedName>
</protein>
<evidence type="ECO:0000259" key="1">
    <source>
        <dbReference type="PROSITE" id="PS51704"/>
    </source>
</evidence>
<accession>A0ABP5FG96</accession>
<dbReference type="InterPro" id="IPR017946">
    <property type="entry name" value="PLC-like_Pdiesterase_TIM-brl"/>
</dbReference>
<dbReference type="EMBL" id="BAAAMN010000005">
    <property type="protein sequence ID" value="GAA2025806.1"/>
    <property type="molecule type" value="Genomic_DNA"/>
</dbReference>
<dbReference type="PROSITE" id="PS51704">
    <property type="entry name" value="GP_PDE"/>
    <property type="match status" value="1"/>
</dbReference>
<name>A0ABP5FG96_9MICC</name>
<proteinExistence type="predicted"/>
<evidence type="ECO:0000313" key="3">
    <source>
        <dbReference type="Proteomes" id="UP001501461"/>
    </source>
</evidence>
<dbReference type="InterPro" id="IPR030395">
    <property type="entry name" value="GP_PDE_dom"/>
</dbReference>
<dbReference type="Proteomes" id="UP001501461">
    <property type="component" value="Unassembled WGS sequence"/>
</dbReference>
<feature type="domain" description="GP-PDE" evidence="1">
    <location>
        <begin position="1"/>
        <end position="235"/>
    </location>
</feature>
<dbReference type="PANTHER" id="PTHR43805:SF1">
    <property type="entry name" value="GP-PDE DOMAIN-CONTAINING PROTEIN"/>
    <property type="match status" value="1"/>
</dbReference>
<dbReference type="PANTHER" id="PTHR43805">
    <property type="entry name" value="GLYCEROPHOSPHORYL DIESTER PHOSPHODIESTERASE"/>
    <property type="match status" value="1"/>
</dbReference>
<dbReference type="Pfam" id="PF03009">
    <property type="entry name" value="GDPD"/>
    <property type="match status" value="1"/>
</dbReference>
<dbReference type="SUPFAM" id="SSF51695">
    <property type="entry name" value="PLC-like phosphodiesterases"/>
    <property type="match status" value="1"/>
</dbReference>
<evidence type="ECO:0000313" key="2">
    <source>
        <dbReference type="EMBL" id="GAA2025806.1"/>
    </source>
</evidence>